<name>L9X5J0_9EURY</name>
<feature type="transmembrane region" description="Helical" evidence="1">
    <location>
        <begin position="39"/>
        <end position="58"/>
    </location>
</feature>
<organism evidence="2 3">
    <name type="scientific">Natronococcus amylolyticus DSM 10524</name>
    <dbReference type="NCBI Taxonomy" id="1227497"/>
    <lineage>
        <taxon>Archaea</taxon>
        <taxon>Methanobacteriati</taxon>
        <taxon>Methanobacteriota</taxon>
        <taxon>Stenosarchaea group</taxon>
        <taxon>Halobacteria</taxon>
        <taxon>Halobacteriales</taxon>
        <taxon>Natrialbaceae</taxon>
        <taxon>Natronococcus</taxon>
    </lineage>
</organism>
<keyword evidence="1" id="KW-0472">Membrane</keyword>
<accession>L9X5J0</accession>
<evidence type="ECO:0000313" key="2">
    <source>
        <dbReference type="EMBL" id="ELY56731.1"/>
    </source>
</evidence>
<dbReference type="AlphaFoldDB" id="L9X5J0"/>
<keyword evidence="1" id="KW-1133">Transmembrane helix</keyword>
<dbReference type="STRING" id="1227497.C491_12030"/>
<reference evidence="2 3" key="1">
    <citation type="journal article" date="2014" name="PLoS Genet.">
        <title>Phylogenetically driven sequencing of extremely halophilic archaea reveals strategies for static and dynamic osmo-response.</title>
        <authorList>
            <person name="Becker E.A."/>
            <person name="Seitzer P.M."/>
            <person name="Tritt A."/>
            <person name="Larsen D."/>
            <person name="Krusor M."/>
            <person name="Yao A.I."/>
            <person name="Wu D."/>
            <person name="Madern D."/>
            <person name="Eisen J.A."/>
            <person name="Darling A.E."/>
            <person name="Facciotti M.T."/>
        </authorList>
    </citation>
    <scope>NUCLEOTIDE SEQUENCE [LARGE SCALE GENOMIC DNA]</scope>
    <source>
        <strain evidence="2 3">DSM 10524</strain>
    </source>
</reference>
<feature type="transmembrane region" description="Helical" evidence="1">
    <location>
        <begin position="14"/>
        <end position="33"/>
    </location>
</feature>
<keyword evidence="1" id="KW-0812">Transmembrane</keyword>
<evidence type="ECO:0000256" key="1">
    <source>
        <dbReference type="SAM" id="Phobius"/>
    </source>
</evidence>
<keyword evidence="3" id="KW-1185">Reference proteome</keyword>
<dbReference type="PATRIC" id="fig|1227497.3.peg.2486"/>
<dbReference type="EMBL" id="AOIB01000026">
    <property type="protein sequence ID" value="ELY56731.1"/>
    <property type="molecule type" value="Genomic_DNA"/>
</dbReference>
<evidence type="ECO:0000313" key="3">
    <source>
        <dbReference type="Proteomes" id="UP000011688"/>
    </source>
</evidence>
<proteinExistence type="predicted"/>
<sequence>MVDAITESTAVREAVLLLVVLPPLIGAVSYGLGDGFGSGAAFGFSTAVVVSALIVLWGPMGQSDVDR</sequence>
<dbReference type="RefSeq" id="WP_005556512.1">
    <property type="nucleotide sequence ID" value="NZ_AOIB01000026.1"/>
</dbReference>
<gene>
    <name evidence="2" type="ORF">C491_12030</name>
</gene>
<comment type="caution">
    <text evidence="2">The sequence shown here is derived from an EMBL/GenBank/DDBJ whole genome shotgun (WGS) entry which is preliminary data.</text>
</comment>
<protein>
    <submittedName>
        <fullName evidence="2">Uncharacterized protein</fullName>
    </submittedName>
</protein>
<dbReference type="Proteomes" id="UP000011688">
    <property type="component" value="Unassembled WGS sequence"/>
</dbReference>